<sequence>MSMPITAFRVRFEGLPNEYWARRWRIPNHTQPFAPVPPSTRSIYVAKVRSLFTNGQYDGRAEEISLDDARRWGLHGQHDTAVIYAHAQTAGASNRFCLRMLPNAVDATSNIHSSTFRVYDRLVQDAKFHSTYLTGAEGSFVPIHYGMWVMETGDWAGKVLFSLTQWCGIPWNELRHTKLDTQANRILVGRAFEALHDYGVDHGGLNYRSDFRHVLIDIFAPGLTGAGIMNGKAPCYIVDFSEASAGHLCARKLPVLPLDAFPDTKEVGCREIADLLILLNFTRSSNKFSSFCSNSCNSF</sequence>
<dbReference type="EMBL" id="JARKIE010000002">
    <property type="protein sequence ID" value="KAJ7709825.1"/>
    <property type="molecule type" value="Genomic_DNA"/>
</dbReference>
<name>A0AAD7H124_MYCRO</name>
<evidence type="ECO:0000313" key="1">
    <source>
        <dbReference type="EMBL" id="KAJ7709825.1"/>
    </source>
</evidence>
<proteinExistence type="predicted"/>
<dbReference type="Proteomes" id="UP001221757">
    <property type="component" value="Unassembled WGS sequence"/>
</dbReference>
<reference evidence="1" key="1">
    <citation type="submission" date="2023-03" db="EMBL/GenBank/DDBJ databases">
        <title>Massive genome expansion in bonnet fungi (Mycena s.s.) driven by repeated elements and novel gene families across ecological guilds.</title>
        <authorList>
            <consortium name="Lawrence Berkeley National Laboratory"/>
            <person name="Harder C.B."/>
            <person name="Miyauchi S."/>
            <person name="Viragh M."/>
            <person name="Kuo A."/>
            <person name="Thoen E."/>
            <person name="Andreopoulos B."/>
            <person name="Lu D."/>
            <person name="Skrede I."/>
            <person name="Drula E."/>
            <person name="Henrissat B."/>
            <person name="Morin E."/>
            <person name="Kohler A."/>
            <person name="Barry K."/>
            <person name="LaButti K."/>
            <person name="Morin E."/>
            <person name="Salamov A."/>
            <person name="Lipzen A."/>
            <person name="Mereny Z."/>
            <person name="Hegedus B."/>
            <person name="Baldrian P."/>
            <person name="Stursova M."/>
            <person name="Weitz H."/>
            <person name="Taylor A."/>
            <person name="Grigoriev I.V."/>
            <person name="Nagy L.G."/>
            <person name="Martin F."/>
            <person name="Kauserud H."/>
        </authorList>
    </citation>
    <scope>NUCLEOTIDE SEQUENCE</scope>
    <source>
        <strain evidence="1">CBHHK067</strain>
    </source>
</reference>
<protein>
    <submittedName>
        <fullName evidence="1">Uncharacterized protein</fullName>
    </submittedName>
</protein>
<dbReference type="AlphaFoldDB" id="A0AAD7H124"/>
<evidence type="ECO:0000313" key="2">
    <source>
        <dbReference type="Proteomes" id="UP001221757"/>
    </source>
</evidence>
<organism evidence="1 2">
    <name type="scientific">Mycena rosella</name>
    <name type="common">Pink bonnet</name>
    <name type="synonym">Agaricus rosellus</name>
    <dbReference type="NCBI Taxonomy" id="1033263"/>
    <lineage>
        <taxon>Eukaryota</taxon>
        <taxon>Fungi</taxon>
        <taxon>Dikarya</taxon>
        <taxon>Basidiomycota</taxon>
        <taxon>Agaricomycotina</taxon>
        <taxon>Agaricomycetes</taxon>
        <taxon>Agaricomycetidae</taxon>
        <taxon>Agaricales</taxon>
        <taxon>Marasmiineae</taxon>
        <taxon>Mycenaceae</taxon>
        <taxon>Mycena</taxon>
    </lineage>
</organism>
<accession>A0AAD7H124</accession>
<keyword evidence="2" id="KW-1185">Reference proteome</keyword>
<gene>
    <name evidence="1" type="ORF">B0H17DRAFT_239879</name>
</gene>
<comment type="caution">
    <text evidence="1">The sequence shown here is derived from an EMBL/GenBank/DDBJ whole genome shotgun (WGS) entry which is preliminary data.</text>
</comment>